<evidence type="ECO:0000313" key="3">
    <source>
        <dbReference type="Proteomes" id="UP001066276"/>
    </source>
</evidence>
<feature type="region of interest" description="Disordered" evidence="1">
    <location>
        <begin position="62"/>
        <end position="102"/>
    </location>
</feature>
<evidence type="ECO:0000256" key="1">
    <source>
        <dbReference type="SAM" id="MobiDB-lite"/>
    </source>
</evidence>
<reference evidence="2" key="1">
    <citation type="journal article" date="2022" name="bioRxiv">
        <title>Sequencing and chromosome-scale assembly of the giantPleurodeles waltlgenome.</title>
        <authorList>
            <person name="Brown T."/>
            <person name="Elewa A."/>
            <person name="Iarovenko S."/>
            <person name="Subramanian E."/>
            <person name="Araus A.J."/>
            <person name="Petzold A."/>
            <person name="Susuki M."/>
            <person name="Suzuki K.-i.T."/>
            <person name="Hayashi T."/>
            <person name="Toyoda A."/>
            <person name="Oliveira C."/>
            <person name="Osipova E."/>
            <person name="Leigh N.D."/>
            <person name="Simon A."/>
            <person name="Yun M.H."/>
        </authorList>
    </citation>
    <scope>NUCLEOTIDE SEQUENCE</scope>
    <source>
        <strain evidence="2">20211129_DDA</strain>
        <tissue evidence="2">Liver</tissue>
    </source>
</reference>
<comment type="caution">
    <text evidence="2">The sequence shown here is derived from an EMBL/GenBank/DDBJ whole genome shotgun (WGS) entry which is preliminary data.</text>
</comment>
<dbReference type="EMBL" id="JANPWB010000002">
    <property type="protein sequence ID" value="KAJ1210998.1"/>
    <property type="molecule type" value="Genomic_DNA"/>
</dbReference>
<gene>
    <name evidence="2" type="ORF">NDU88_006360</name>
</gene>
<organism evidence="2 3">
    <name type="scientific">Pleurodeles waltl</name>
    <name type="common">Iberian ribbed newt</name>
    <dbReference type="NCBI Taxonomy" id="8319"/>
    <lineage>
        <taxon>Eukaryota</taxon>
        <taxon>Metazoa</taxon>
        <taxon>Chordata</taxon>
        <taxon>Craniata</taxon>
        <taxon>Vertebrata</taxon>
        <taxon>Euteleostomi</taxon>
        <taxon>Amphibia</taxon>
        <taxon>Batrachia</taxon>
        <taxon>Caudata</taxon>
        <taxon>Salamandroidea</taxon>
        <taxon>Salamandridae</taxon>
        <taxon>Pleurodelinae</taxon>
        <taxon>Pleurodeles</taxon>
    </lineage>
</organism>
<sequence>MLAALPWDYTQQQGWSSIPPLTEGYIFNAAKHGKAKSKSTRGPHMATLKKLSDTLLVDHDYNAPPLNVSPSSGSRTKIESFGDCDTSDSSETDEEDEVCPSKRKDVAYRNDLSSKPAKVLDF</sequence>
<dbReference type="Proteomes" id="UP001066276">
    <property type="component" value="Chromosome 1_2"/>
</dbReference>
<name>A0AAV7WEK4_PLEWA</name>
<proteinExistence type="predicted"/>
<accession>A0AAV7WEK4</accession>
<keyword evidence="3" id="KW-1185">Reference proteome</keyword>
<evidence type="ECO:0000313" key="2">
    <source>
        <dbReference type="EMBL" id="KAJ1210998.1"/>
    </source>
</evidence>
<dbReference type="AlphaFoldDB" id="A0AAV7WEK4"/>
<feature type="compositionally biased region" description="Acidic residues" evidence="1">
    <location>
        <begin position="85"/>
        <end position="98"/>
    </location>
</feature>
<protein>
    <submittedName>
        <fullName evidence="2">Uncharacterized protein</fullName>
    </submittedName>
</protein>